<dbReference type="Proteomes" id="UP000663828">
    <property type="component" value="Unassembled WGS sequence"/>
</dbReference>
<name>A0A814SIL9_ADIRI</name>
<evidence type="ECO:0000313" key="1">
    <source>
        <dbReference type="EMBL" id="CAF1148790.1"/>
    </source>
</evidence>
<keyword evidence="3" id="KW-1185">Reference proteome</keyword>
<dbReference type="EMBL" id="CAJNOR010002622">
    <property type="protein sequence ID" value="CAF1319462.1"/>
    <property type="molecule type" value="Genomic_DNA"/>
</dbReference>
<protein>
    <submittedName>
        <fullName evidence="1">Uncharacterized protein</fullName>
    </submittedName>
</protein>
<evidence type="ECO:0000313" key="3">
    <source>
        <dbReference type="Proteomes" id="UP000663828"/>
    </source>
</evidence>
<dbReference type="EMBL" id="CAJNOJ010000118">
    <property type="protein sequence ID" value="CAF1148790.1"/>
    <property type="molecule type" value="Genomic_DNA"/>
</dbReference>
<reference evidence="1" key="1">
    <citation type="submission" date="2021-02" db="EMBL/GenBank/DDBJ databases">
        <authorList>
            <person name="Nowell W R."/>
        </authorList>
    </citation>
    <scope>NUCLEOTIDE SEQUENCE</scope>
</reference>
<evidence type="ECO:0000313" key="4">
    <source>
        <dbReference type="Proteomes" id="UP000663852"/>
    </source>
</evidence>
<organism evidence="1 4">
    <name type="scientific">Adineta ricciae</name>
    <name type="common">Rotifer</name>
    <dbReference type="NCBI Taxonomy" id="249248"/>
    <lineage>
        <taxon>Eukaryota</taxon>
        <taxon>Metazoa</taxon>
        <taxon>Spiralia</taxon>
        <taxon>Gnathifera</taxon>
        <taxon>Rotifera</taxon>
        <taxon>Eurotatoria</taxon>
        <taxon>Bdelloidea</taxon>
        <taxon>Adinetida</taxon>
        <taxon>Adinetidae</taxon>
        <taxon>Adineta</taxon>
    </lineage>
</organism>
<dbReference type="Proteomes" id="UP000663852">
    <property type="component" value="Unassembled WGS sequence"/>
</dbReference>
<proteinExistence type="predicted"/>
<evidence type="ECO:0000313" key="2">
    <source>
        <dbReference type="EMBL" id="CAF1319462.1"/>
    </source>
</evidence>
<comment type="caution">
    <text evidence="1">The sequence shown here is derived from an EMBL/GenBank/DDBJ whole genome shotgun (WGS) entry which is preliminary data.</text>
</comment>
<gene>
    <name evidence="1" type="ORF">EDS130_LOCUS22493</name>
    <name evidence="2" type="ORF">XAT740_LOCUS29829</name>
</gene>
<dbReference type="AlphaFoldDB" id="A0A814SIL9"/>
<sequence>MISTNIKGSNHKVLSILAFGGAVGQESRREMVKRMVRNAENEKQNVEKREFYRCLYYPPPPPPPSGPIWV</sequence>
<accession>A0A814SIL9</accession>